<organism evidence="14 15">
    <name type="scientific">Campylobacter canadensis</name>
    <dbReference type="NCBI Taxonomy" id="449520"/>
    <lineage>
        <taxon>Bacteria</taxon>
        <taxon>Pseudomonadati</taxon>
        <taxon>Campylobacterota</taxon>
        <taxon>Epsilonproteobacteria</taxon>
        <taxon>Campylobacterales</taxon>
        <taxon>Campylobacteraceae</taxon>
        <taxon>Campylobacter</taxon>
    </lineage>
</organism>
<dbReference type="EC" id="2.4.99.23" evidence="10"/>
<evidence type="ECO:0000256" key="8">
    <source>
        <dbReference type="ARBA" id="ARBA00023136"/>
    </source>
</evidence>
<reference evidence="14 15" key="1">
    <citation type="submission" date="2020-07" db="EMBL/GenBank/DDBJ databases">
        <title>Transfer of Campylobacter canadensis to the novel genus Avispirillum gen. nov., that also includes two novel species recovered from migratory waterfowl: Avispirillum anseris sp. nov. and Avispirillum brantae sp. nov.</title>
        <authorList>
            <person name="Miller W.G."/>
            <person name="Chapman M.H."/>
            <person name="Yee E."/>
            <person name="Inglis G.D."/>
        </authorList>
    </citation>
    <scope>NUCLEOTIDE SEQUENCE [LARGE SCALE GENOMIC DNA]</scope>
    <source>
        <strain evidence="14 15">L283</strain>
    </source>
</reference>
<comment type="caution">
    <text evidence="14">The sequence shown here is derived from an EMBL/GenBank/DDBJ whole genome shotgun (WGS) entry which is preliminary data.</text>
</comment>
<evidence type="ECO:0000256" key="12">
    <source>
        <dbReference type="ARBA" id="ARBA00044330"/>
    </source>
</evidence>
<evidence type="ECO:0000256" key="2">
    <source>
        <dbReference type="ARBA" id="ARBA00004713"/>
    </source>
</evidence>
<dbReference type="EMBL" id="JACGBB010000010">
    <property type="protein sequence ID" value="MBZ7987583.1"/>
    <property type="molecule type" value="Genomic_DNA"/>
</dbReference>
<name>A0ABS7WSU5_9BACT</name>
<keyword evidence="7" id="KW-0448">Lipopolysaccharide biosynthesis</keyword>
<dbReference type="PANTHER" id="PTHR30160">
    <property type="entry name" value="TETRAACYLDISACCHARIDE 4'-KINASE-RELATED"/>
    <property type="match status" value="1"/>
</dbReference>
<evidence type="ECO:0000256" key="11">
    <source>
        <dbReference type="ARBA" id="ARBA00044190"/>
    </source>
</evidence>
<sequence>MKIAIIRLSALGDIIQTAVVLQFIKKYVNNASIDWFVDVRFKNILEKHHYIDNLYALPLKDKKYKECFNILKNAKKNNYDLVIDFQGLIKSAFVSKMLSKNNFGFDKNSLKEDFASIFYKHKLNCSYDENVFKRYFSLMNFALNLNLDFTLIYQKEAIFDNKKLEYLKLNEKNILFYTGSSQANKNYPKEKILKLCKLILSTYEKINIFFAWGSEDERQNAQYICSNIQSKRMYILDKLSLQDLIKLSNTMNLIIGNDSGTTHLAFAQNIASITIFGATPSKRNALTTKINKTIDANIQINNAKRLDKNDFCITNIDENDIFKIVKELL</sequence>
<dbReference type="InterPro" id="IPR051199">
    <property type="entry name" value="LPS_LOS_Heptosyltrfase"/>
</dbReference>
<keyword evidence="6" id="KW-0808">Transferase</keyword>
<evidence type="ECO:0000256" key="5">
    <source>
        <dbReference type="ARBA" id="ARBA00022676"/>
    </source>
</evidence>
<dbReference type="CDD" id="cd03789">
    <property type="entry name" value="GT9_LPS_heptosyltransferase"/>
    <property type="match status" value="1"/>
</dbReference>
<comment type="similarity">
    <text evidence="9">Belongs to the glycosyltransferase 9 family.</text>
</comment>
<dbReference type="Proteomes" id="UP000786183">
    <property type="component" value="Unassembled WGS sequence"/>
</dbReference>
<dbReference type="PANTHER" id="PTHR30160:SF19">
    <property type="entry name" value="LIPOPOLYSACCHARIDE HEPTOSYLTRANSFERASE 1"/>
    <property type="match status" value="1"/>
</dbReference>
<dbReference type="Gene3D" id="3.40.50.2000">
    <property type="entry name" value="Glycogen Phosphorylase B"/>
    <property type="match status" value="2"/>
</dbReference>
<dbReference type="InterPro" id="IPR011908">
    <property type="entry name" value="LipoPS_heptosylTferase-I"/>
</dbReference>
<evidence type="ECO:0000256" key="7">
    <source>
        <dbReference type="ARBA" id="ARBA00022985"/>
    </source>
</evidence>
<keyword evidence="3" id="KW-1003">Cell membrane</keyword>
<evidence type="ECO:0000256" key="6">
    <source>
        <dbReference type="ARBA" id="ARBA00022679"/>
    </source>
</evidence>
<comment type="pathway">
    <text evidence="2">Bacterial outer membrane biogenesis; LPS core biosynthesis.</text>
</comment>
<evidence type="ECO:0000256" key="3">
    <source>
        <dbReference type="ARBA" id="ARBA00022475"/>
    </source>
</evidence>
<proteinExistence type="inferred from homology"/>
<evidence type="ECO:0000256" key="9">
    <source>
        <dbReference type="ARBA" id="ARBA00043995"/>
    </source>
</evidence>
<dbReference type="SUPFAM" id="SSF53756">
    <property type="entry name" value="UDP-Glycosyltransferase/glycogen phosphorylase"/>
    <property type="match status" value="1"/>
</dbReference>
<evidence type="ECO:0000313" key="14">
    <source>
        <dbReference type="EMBL" id="MBZ7987583.1"/>
    </source>
</evidence>
<evidence type="ECO:0000256" key="10">
    <source>
        <dbReference type="ARBA" id="ARBA00044041"/>
    </source>
</evidence>
<keyword evidence="5" id="KW-0328">Glycosyltransferase</keyword>
<comment type="subcellular location">
    <subcellularLocation>
        <location evidence="1">Cell inner membrane</location>
        <topology evidence="1">Peripheral membrane protein</topology>
        <orientation evidence="1">Cytoplasmic side</orientation>
    </subcellularLocation>
</comment>
<dbReference type="Pfam" id="PF01075">
    <property type="entry name" value="Glyco_transf_9"/>
    <property type="match status" value="1"/>
</dbReference>
<evidence type="ECO:0000256" key="4">
    <source>
        <dbReference type="ARBA" id="ARBA00022519"/>
    </source>
</evidence>
<keyword evidence="4" id="KW-0997">Cell inner membrane</keyword>
<evidence type="ECO:0000256" key="13">
    <source>
        <dbReference type="ARBA" id="ARBA00049201"/>
    </source>
</evidence>
<dbReference type="NCBIfam" id="TIGR02193">
    <property type="entry name" value="heptsyl_trn_I"/>
    <property type="match status" value="1"/>
</dbReference>
<dbReference type="RefSeq" id="WP_224325382.1">
    <property type="nucleotide sequence ID" value="NZ_JACGBB010000010.1"/>
</dbReference>
<dbReference type="InterPro" id="IPR002201">
    <property type="entry name" value="Glyco_trans_9"/>
</dbReference>
<comment type="catalytic activity">
    <reaction evidence="13">
        <text>an alpha-Kdo-(2-&gt;4)-alpha-Kdo-(2-&gt;6)-lipid A + ADP-L-glycero-beta-D-manno-heptose = an L-alpha-D-Hep-(1-&gt;5)-[alpha-Kdo-(2-&gt;4)]-alpha-Kdo-(2-&gt;6)-lipid A + ADP + H(+)</text>
        <dbReference type="Rhea" id="RHEA:74067"/>
        <dbReference type="ChEBI" id="CHEBI:15378"/>
        <dbReference type="ChEBI" id="CHEBI:61506"/>
        <dbReference type="ChEBI" id="CHEBI:176431"/>
        <dbReference type="ChEBI" id="CHEBI:193068"/>
        <dbReference type="ChEBI" id="CHEBI:456216"/>
        <dbReference type="EC" id="2.4.99.23"/>
    </reaction>
</comment>
<keyword evidence="8" id="KW-0472">Membrane</keyword>
<protein>
    <recommendedName>
        <fullName evidence="11">Lipopolysaccharide heptosyltransferase 1</fullName>
        <ecNumber evidence="10">2.4.99.23</ecNumber>
    </recommendedName>
    <alternativeName>
        <fullName evidence="12">ADP-heptose:lipopolysaccharide heptosyltransferase I</fullName>
    </alternativeName>
</protein>
<evidence type="ECO:0000256" key="1">
    <source>
        <dbReference type="ARBA" id="ARBA00004515"/>
    </source>
</evidence>
<accession>A0ABS7WSU5</accession>
<gene>
    <name evidence="14" type="primary">waaC</name>
    <name evidence="14" type="ORF">AVCANL283_05655</name>
</gene>
<keyword evidence="15" id="KW-1185">Reference proteome</keyword>
<evidence type="ECO:0000313" key="15">
    <source>
        <dbReference type="Proteomes" id="UP000786183"/>
    </source>
</evidence>